<proteinExistence type="predicted"/>
<gene>
    <name evidence="3" type="ORF">AMSG_03137</name>
</gene>
<reference evidence="3 4" key="1">
    <citation type="submission" date="2010-05" db="EMBL/GenBank/DDBJ databases">
        <title>The Genome Sequence of Thecamonas trahens ATCC 50062.</title>
        <authorList>
            <consortium name="The Broad Institute Genome Sequencing Platform"/>
            <person name="Russ C."/>
            <person name="Cuomo C."/>
            <person name="Shea T."/>
            <person name="Young S.K."/>
            <person name="Zeng Q."/>
            <person name="Koehrsen M."/>
            <person name="Haas B."/>
            <person name="Borodovsky M."/>
            <person name="Guigo R."/>
            <person name="Alvarado L."/>
            <person name="Berlin A."/>
            <person name="Bochicchio J."/>
            <person name="Borenstein D."/>
            <person name="Chapman S."/>
            <person name="Chen Z."/>
            <person name="Freedman E."/>
            <person name="Gellesch M."/>
            <person name="Goldberg J."/>
            <person name="Griggs A."/>
            <person name="Gujja S."/>
            <person name="Heilman E."/>
            <person name="Heiman D."/>
            <person name="Hepburn T."/>
            <person name="Howarth C."/>
            <person name="Jen D."/>
            <person name="Larson L."/>
            <person name="Mehta T."/>
            <person name="Park D."/>
            <person name="Pearson M."/>
            <person name="Roberts A."/>
            <person name="Saif S."/>
            <person name="Shenoy N."/>
            <person name="Sisk P."/>
            <person name="Stolte C."/>
            <person name="Sykes S."/>
            <person name="Thomson T."/>
            <person name="Walk T."/>
            <person name="White J."/>
            <person name="Yandava C."/>
            <person name="Burger G."/>
            <person name="Gray M.W."/>
            <person name="Holland P.W.H."/>
            <person name="King N."/>
            <person name="Lang F.B.F."/>
            <person name="Roger A.J."/>
            <person name="Ruiz-Trillo I."/>
            <person name="Lander E."/>
            <person name="Nusbaum C."/>
        </authorList>
    </citation>
    <scope>NUCLEOTIDE SEQUENCE [LARGE SCALE GENOMIC DNA]</scope>
    <source>
        <strain evidence="3 4">ATCC 50062</strain>
    </source>
</reference>
<organism evidence="3 4">
    <name type="scientific">Thecamonas trahens ATCC 50062</name>
    <dbReference type="NCBI Taxonomy" id="461836"/>
    <lineage>
        <taxon>Eukaryota</taxon>
        <taxon>Apusozoa</taxon>
        <taxon>Apusomonadida</taxon>
        <taxon>Apusomonadidae</taxon>
        <taxon>Thecamonas</taxon>
    </lineage>
</organism>
<dbReference type="PANTHER" id="PTHR42866">
    <property type="entry name" value="3-DEOXY-MANNO-OCTULOSONATE CYTIDYLYLTRANSFERASE"/>
    <property type="match status" value="1"/>
</dbReference>
<keyword evidence="4" id="KW-1185">Reference proteome</keyword>
<accession>A0A0L0D3E2</accession>
<dbReference type="OrthoDB" id="10262032at2759"/>
<dbReference type="EMBL" id="GL349443">
    <property type="protein sequence ID" value="KNC46700.1"/>
    <property type="molecule type" value="Genomic_DNA"/>
</dbReference>
<evidence type="ECO:0000313" key="3">
    <source>
        <dbReference type="EMBL" id="KNC46700.1"/>
    </source>
</evidence>
<dbReference type="eggNOG" id="ENOG502QPIP">
    <property type="taxonomic scope" value="Eukaryota"/>
</dbReference>
<dbReference type="RefSeq" id="XP_013760466.1">
    <property type="nucleotide sequence ID" value="XM_013905012.1"/>
</dbReference>
<dbReference type="InterPro" id="IPR003329">
    <property type="entry name" value="Cytidylyl_trans"/>
</dbReference>
<name>A0A0L0D3E2_THETB</name>
<dbReference type="GO" id="GO:0005829">
    <property type="term" value="C:cytosol"/>
    <property type="evidence" value="ECO:0007669"/>
    <property type="project" value="TreeGrafter"/>
</dbReference>
<keyword evidence="1 3" id="KW-0808">Transferase</keyword>
<dbReference type="NCBIfam" id="NF003952">
    <property type="entry name" value="PRK05450.1-5"/>
    <property type="match status" value="1"/>
</dbReference>
<evidence type="ECO:0000313" key="4">
    <source>
        <dbReference type="Proteomes" id="UP000054408"/>
    </source>
</evidence>
<dbReference type="Gene3D" id="3.90.550.10">
    <property type="entry name" value="Spore Coat Polysaccharide Biosynthesis Protein SpsA, Chain A"/>
    <property type="match status" value="1"/>
</dbReference>
<dbReference type="GeneID" id="25562765"/>
<evidence type="ECO:0000256" key="2">
    <source>
        <dbReference type="ARBA" id="ARBA00022695"/>
    </source>
</evidence>
<dbReference type="STRING" id="461836.A0A0L0D3E2"/>
<dbReference type="Pfam" id="PF02348">
    <property type="entry name" value="CTP_transf_3"/>
    <property type="match status" value="1"/>
</dbReference>
<dbReference type="Proteomes" id="UP000054408">
    <property type="component" value="Unassembled WGS sequence"/>
</dbReference>
<keyword evidence="2 3" id="KW-0548">Nucleotidyltransferase</keyword>
<evidence type="ECO:0000256" key="1">
    <source>
        <dbReference type="ARBA" id="ARBA00022679"/>
    </source>
</evidence>
<dbReference type="AlphaFoldDB" id="A0A0L0D3E2"/>
<protein>
    <submittedName>
        <fullName evidence="3">3-deoxy-manno-octulosonate cytidylyltransferase</fullName>
    </submittedName>
</protein>
<dbReference type="GO" id="GO:0008690">
    <property type="term" value="F:3-deoxy-manno-octulosonate cytidylyltransferase activity"/>
    <property type="evidence" value="ECO:0007669"/>
    <property type="project" value="TreeGrafter"/>
</dbReference>
<dbReference type="SUPFAM" id="SSF53448">
    <property type="entry name" value="Nucleotide-diphospho-sugar transferases"/>
    <property type="match status" value="1"/>
</dbReference>
<dbReference type="PANTHER" id="PTHR42866:SF2">
    <property type="entry name" value="3-DEOXY-MANNO-OCTULOSONATE CYTIDYLYLTRANSFERASE, MITOCHONDRIAL"/>
    <property type="match status" value="1"/>
</dbReference>
<sequence length="330" mass="34396">MRSLARAFTTATVSRATSHAPLHETESSASSALAAALRVVAVIPARAGSTRLPNKPLANLTPDLETKWTVIDAVVSAAMDAGELDDVIVATDSPDIAAAADAAGAHAVLTPADLPTGSDRVHHALRQLHASRHPSVRSLAGVVNLQGDEPFVDPHLIDALAAELRAAAAATAHSHASAPDIVTAAVELPDGIAPPDLDMVSVVVDHASRALYFSRAALPAAAPHADTASHPSPPPFLAHLGIYGYTLPALDAFVAAPRPWIEQREMLEQLRALYLGLHIHVVTTTPPNTLFPWPPIAIDTPDDLHRARSWLASRNQPATSGGPAPASITS</sequence>
<dbReference type="InterPro" id="IPR029044">
    <property type="entry name" value="Nucleotide-diphossugar_trans"/>
</dbReference>